<feature type="compositionally biased region" description="Basic and acidic residues" evidence="2">
    <location>
        <begin position="48"/>
        <end position="57"/>
    </location>
</feature>
<feature type="region of interest" description="Disordered" evidence="2">
    <location>
        <begin position="1"/>
        <end position="27"/>
    </location>
</feature>
<dbReference type="GO" id="GO:0003712">
    <property type="term" value="F:transcription coregulator activity"/>
    <property type="evidence" value="ECO:0007669"/>
    <property type="project" value="TreeGrafter"/>
</dbReference>
<gene>
    <name evidence="4 5" type="primary">BCLAF3</name>
</gene>
<feature type="compositionally biased region" description="Basic and acidic residues" evidence="2">
    <location>
        <begin position="359"/>
        <end position="383"/>
    </location>
</feature>
<evidence type="ECO:0000256" key="1">
    <source>
        <dbReference type="ARBA" id="ARBA00006481"/>
    </source>
</evidence>
<dbReference type="GeneID" id="116556734"/>
<evidence type="ECO:0000313" key="5">
    <source>
        <dbReference type="RefSeq" id="XP_032141951.1"/>
    </source>
</evidence>
<dbReference type="Proteomes" id="UP000504640">
    <property type="component" value="Unplaced"/>
</dbReference>
<feature type="region of interest" description="Disordered" evidence="2">
    <location>
        <begin position="359"/>
        <end position="412"/>
    </location>
</feature>
<name>A0A6J3IHE9_SAPAP</name>
<organism evidence="3 5">
    <name type="scientific">Sapajus apella</name>
    <name type="common">Brown-capped capuchin</name>
    <name type="synonym">Cebus apella</name>
    <dbReference type="NCBI Taxonomy" id="9515"/>
    <lineage>
        <taxon>Eukaryota</taxon>
        <taxon>Metazoa</taxon>
        <taxon>Chordata</taxon>
        <taxon>Craniata</taxon>
        <taxon>Vertebrata</taxon>
        <taxon>Euteleostomi</taxon>
        <taxon>Mammalia</taxon>
        <taxon>Eutheria</taxon>
        <taxon>Euarchontoglires</taxon>
        <taxon>Primates</taxon>
        <taxon>Haplorrhini</taxon>
        <taxon>Platyrrhini</taxon>
        <taxon>Cebidae</taxon>
        <taxon>Cebinae</taxon>
        <taxon>Sapajus</taxon>
    </lineage>
</organism>
<proteinExistence type="inferred from homology"/>
<protein>
    <submittedName>
        <fullName evidence="4 5">BCLAF1 and THRAP3 family member 3 isoform X1</fullName>
    </submittedName>
</protein>
<evidence type="ECO:0000313" key="4">
    <source>
        <dbReference type="RefSeq" id="XP_032141950.1"/>
    </source>
</evidence>
<reference evidence="4 5" key="1">
    <citation type="submission" date="2025-04" db="UniProtKB">
        <authorList>
            <consortium name="RefSeq"/>
        </authorList>
    </citation>
    <scope>IDENTIFICATION</scope>
    <source>
        <tissue evidence="4 5">Blood</tissue>
    </source>
</reference>
<dbReference type="InterPro" id="IPR029199">
    <property type="entry name" value="THRAP3_BCLAF1"/>
</dbReference>
<dbReference type="PANTHER" id="PTHR15268:SF17">
    <property type="entry name" value="BCLAF1 AND THRAP3 FAMILY MEMBER 3"/>
    <property type="match status" value="1"/>
</dbReference>
<evidence type="ECO:0000256" key="2">
    <source>
        <dbReference type="SAM" id="MobiDB-lite"/>
    </source>
</evidence>
<dbReference type="GO" id="GO:0016592">
    <property type="term" value="C:mediator complex"/>
    <property type="evidence" value="ECO:0007669"/>
    <property type="project" value="TreeGrafter"/>
</dbReference>
<dbReference type="AlphaFoldDB" id="A0A6J3IHE9"/>
<feature type="compositionally biased region" description="Basic residues" evidence="2">
    <location>
        <begin position="1"/>
        <end position="15"/>
    </location>
</feature>
<dbReference type="PANTHER" id="PTHR15268">
    <property type="entry name" value="THRAP3/BCLAF1"/>
    <property type="match status" value="1"/>
</dbReference>
<comment type="similarity">
    <text evidence="1">Belongs to the BCLAF1/THRAP3 family.</text>
</comment>
<feature type="compositionally biased region" description="Basic and acidic residues" evidence="2">
    <location>
        <begin position="204"/>
        <end position="213"/>
    </location>
</feature>
<accession>A0A6J3IHE9</accession>
<dbReference type="GO" id="GO:0045944">
    <property type="term" value="P:positive regulation of transcription by RNA polymerase II"/>
    <property type="evidence" value="ECO:0007669"/>
    <property type="project" value="TreeGrafter"/>
</dbReference>
<feature type="region of interest" description="Disordered" evidence="2">
    <location>
        <begin position="48"/>
        <end position="67"/>
    </location>
</feature>
<dbReference type="RefSeq" id="XP_032141950.1">
    <property type="nucleotide sequence ID" value="XM_032286059.1"/>
</dbReference>
<dbReference type="CTD" id="256643"/>
<keyword evidence="3" id="KW-1185">Reference proteome</keyword>
<feature type="region of interest" description="Disordered" evidence="2">
    <location>
        <begin position="94"/>
        <end position="301"/>
    </location>
</feature>
<sequence length="711" mass="83946">MARSRSRSPRWKHRSLSPVPRNAEHYKQRYSHGHYGCEYRKDPKRPIAWRMDSEKHGQSKPRIPSRGNIYYQSYEHRSPSPNIRNSLENVYMYKPHRGYSPGRGDSNRRSQYMPKYSEGILYKEHERNSYPQKVQGGYSPDDHRIRGGGKGGKPPQRSIADSFRFEGKWHEDELRHQRIQEEKYSQSPRRGSEGFETRSSFQKRYPEDRDFRKYGHTSKRPKDAERYESREPARTPKWKPEHSLPPYQEETNQWNLVPQIYRHAEREHPETSSATKVSYDYRHKRPKLSDGNQDFSDGRTQKYCKEEDRKYSFQKGPVNRELDCFNTGRGRETQDGQVKEPFKPCKKDSIACTYSSKNDVDLRSSNDKRKEKIKKERDCRKESNCSSNQLDKSQKLSDVKPSPMNPRKKSLTVKVDVKKTVDTSRVASSYPTERQMSHDLVAVGRKSENFHPVFEHLDSTQNTENKPTGEFAQEIITIIHQVKANYFPSPGITLHERFSTMQDTHKADINETTLNSDPEIHRRIDMSLAELQSKQAVIYESEQTLVKIIDPNDLRHDIERRRKERLQNEDEHIFHIASAAERDDQNSSFSKVKNIHTDGFQTPTHFIKSNFRKFIEKPYMNYTTQRKDIITHKPFEVEGNHRNTRVRPFKSNFRGGRCQPNYKSGLVQKSLYIQAKYQRLRFTGPRGFITHKFRERLMRKKKVYTDVATEI</sequence>
<feature type="compositionally biased region" description="Basic and acidic residues" evidence="2">
    <location>
        <begin position="163"/>
        <end position="196"/>
    </location>
</feature>
<evidence type="ECO:0000313" key="3">
    <source>
        <dbReference type="Proteomes" id="UP000504640"/>
    </source>
</evidence>
<feature type="compositionally biased region" description="Basic and acidic residues" evidence="2">
    <location>
        <begin position="220"/>
        <end position="242"/>
    </location>
</feature>
<dbReference type="RefSeq" id="XP_032141951.1">
    <property type="nucleotide sequence ID" value="XM_032286060.1"/>
</dbReference>
<dbReference type="GO" id="GO:0003677">
    <property type="term" value="F:DNA binding"/>
    <property type="evidence" value="ECO:0007669"/>
    <property type="project" value="TreeGrafter"/>
</dbReference>
<dbReference type="Pfam" id="PF15440">
    <property type="entry name" value="THRAP3_BCLAF1"/>
    <property type="match status" value="1"/>
</dbReference>